<evidence type="ECO:0000313" key="2">
    <source>
        <dbReference type="EMBL" id="CAG8722156.1"/>
    </source>
</evidence>
<dbReference type="OrthoDB" id="1926878at2759"/>
<gene>
    <name evidence="2" type="ORF">FCALED_LOCUS14442</name>
</gene>
<feature type="region of interest" description="Disordered" evidence="1">
    <location>
        <begin position="1"/>
        <end position="29"/>
    </location>
</feature>
<organism evidence="2 3">
    <name type="scientific">Funneliformis caledonium</name>
    <dbReference type="NCBI Taxonomy" id="1117310"/>
    <lineage>
        <taxon>Eukaryota</taxon>
        <taxon>Fungi</taxon>
        <taxon>Fungi incertae sedis</taxon>
        <taxon>Mucoromycota</taxon>
        <taxon>Glomeromycotina</taxon>
        <taxon>Glomeromycetes</taxon>
        <taxon>Glomerales</taxon>
        <taxon>Glomeraceae</taxon>
        <taxon>Funneliformis</taxon>
    </lineage>
</organism>
<feature type="non-terminal residue" evidence="2">
    <location>
        <position position="169"/>
    </location>
</feature>
<comment type="caution">
    <text evidence="2">The sequence shown here is derived from an EMBL/GenBank/DDBJ whole genome shotgun (WGS) entry which is preliminary data.</text>
</comment>
<evidence type="ECO:0000313" key="3">
    <source>
        <dbReference type="Proteomes" id="UP000789570"/>
    </source>
</evidence>
<keyword evidence="3" id="KW-1185">Reference proteome</keyword>
<name>A0A9N9I566_9GLOM</name>
<protein>
    <submittedName>
        <fullName evidence="2">11566_t:CDS:1</fullName>
    </submittedName>
</protein>
<reference evidence="2" key="1">
    <citation type="submission" date="2021-06" db="EMBL/GenBank/DDBJ databases">
        <authorList>
            <person name="Kallberg Y."/>
            <person name="Tangrot J."/>
            <person name="Rosling A."/>
        </authorList>
    </citation>
    <scope>NUCLEOTIDE SEQUENCE</scope>
    <source>
        <strain evidence="2">UK204</strain>
    </source>
</reference>
<accession>A0A9N9I566</accession>
<proteinExistence type="predicted"/>
<sequence>METKNRDFIVPHPSPHACAATIGKSDKDLPTPKIIKDLNNSFARESKTKLHNPNLKDELISSEEIQNEQQTDNLDKIKIHGILKKEILVESNVKSIIDKDNSNDDDVLTEGIMDLTHKSHFVRQLPEDVYKSFLESLNQYDQLIPATVEFTARKVSVISQNARDALFIA</sequence>
<dbReference type="EMBL" id="CAJVPQ010010380">
    <property type="protein sequence ID" value="CAG8722156.1"/>
    <property type="molecule type" value="Genomic_DNA"/>
</dbReference>
<evidence type="ECO:0000256" key="1">
    <source>
        <dbReference type="SAM" id="MobiDB-lite"/>
    </source>
</evidence>
<dbReference type="Proteomes" id="UP000789570">
    <property type="component" value="Unassembled WGS sequence"/>
</dbReference>
<dbReference type="AlphaFoldDB" id="A0A9N9I566"/>